<dbReference type="PANTHER" id="PTHR48070:SF3">
    <property type="entry name" value="ESTERASE DBAE-RELATED"/>
    <property type="match status" value="1"/>
</dbReference>
<sequence length="286" mass="31594">MNYNDTTAPDETLHLPRILCLHGGGSNAEVFHTQMRKIRAKLDTYFRLVYVDGPFICAAGPGVGMVYQHLSPFRRWLRWLPEHPEIDGETAVNEIDDTIAQAVREDDLRGATGDCVGLFGFSQGAMVCASLLLRQQKGQHRGTPLAEFNFKFAVICAGRAPLVRFGKGGGSDNEDGEDGDPSKYHLGDPADRTTVFTNWPSRDDPPEVRIEYMLHIPTVHVHGSKDAGLSLHRKLMDLYCSPGSTELVQWCGDHRLPLKSDDVEAVVEEIINVARKTGSIPVDQTG</sequence>
<dbReference type="GO" id="GO:0005634">
    <property type="term" value="C:nucleus"/>
    <property type="evidence" value="ECO:0007669"/>
    <property type="project" value="TreeGrafter"/>
</dbReference>
<reference evidence="5 6" key="1">
    <citation type="journal article" date="2016" name="Genome Biol. Evol.">
        <title>Divergent and convergent evolution of fungal pathogenicity.</title>
        <authorList>
            <person name="Shang Y."/>
            <person name="Xiao G."/>
            <person name="Zheng P."/>
            <person name="Cen K."/>
            <person name="Zhan S."/>
            <person name="Wang C."/>
        </authorList>
    </citation>
    <scope>NUCLEOTIDE SEQUENCE [LARGE SCALE GENOMIC DNA]</scope>
    <source>
        <strain evidence="5 6">ARSEF 7405</strain>
    </source>
</reference>
<dbReference type="PANTHER" id="PTHR48070">
    <property type="entry name" value="ESTERASE OVCA2"/>
    <property type="match status" value="1"/>
</dbReference>
<dbReference type="GO" id="GO:0005737">
    <property type="term" value="C:cytoplasm"/>
    <property type="evidence" value="ECO:0007669"/>
    <property type="project" value="TreeGrafter"/>
</dbReference>
<dbReference type="Pfam" id="PF03959">
    <property type="entry name" value="FSH1"/>
    <property type="match status" value="1"/>
</dbReference>
<evidence type="ECO:0000313" key="6">
    <source>
        <dbReference type="Proteomes" id="UP000242877"/>
    </source>
</evidence>
<dbReference type="GO" id="GO:0016787">
    <property type="term" value="F:hydrolase activity"/>
    <property type="evidence" value="ECO:0007669"/>
    <property type="project" value="UniProtKB-KW"/>
</dbReference>
<keyword evidence="2 5" id="KW-0378">Hydrolase</keyword>
<evidence type="ECO:0000256" key="1">
    <source>
        <dbReference type="ARBA" id="ARBA00005863"/>
    </source>
</evidence>
<comment type="caution">
    <text evidence="5">The sequence shown here is derived from an EMBL/GenBank/DDBJ whole genome shotgun (WGS) entry which is preliminary data.</text>
</comment>
<evidence type="ECO:0000256" key="2">
    <source>
        <dbReference type="ARBA" id="ARBA00022801"/>
    </source>
</evidence>
<dbReference type="InterPro" id="IPR005645">
    <property type="entry name" value="FSH-like_dom"/>
</dbReference>
<gene>
    <name evidence="5" type="ORF">AAP_04286</name>
</gene>
<dbReference type="EMBL" id="AZGZ01000020">
    <property type="protein sequence ID" value="KZZ89531.1"/>
    <property type="molecule type" value="Genomic_DNA"/>
</dbReference>
<dbReference type="OrthoDB" id="414698at2759"/>
<name>A0A167X1W1_9EURO</name>
<organism evidence="5 6">
    <name type="scientific">Ascosphaera apis ARSEF 7405</name>
    <dbReference type="NCBI Taxonomy" id="392613"/>
    <lineage>
        <taxon>Eukaryota</taxon>
        <taxon>Fungi</taxon>
        <taxon>Dikarya</taxon>
        <taxon>Ascomycota</taxon>
        <taxon>Pezizomycotina</taxon>
        <taxon>Eurotiomycetes</taxon>
        <taxon>Eurotiomycetidae</taxon>
        <taxon>Onygenales</taxon>
        <taxon>Ascosphaeraceae</taxon>
        <taxon>Ascosphaera</taxon>
    </lineage>
</organism>
<dbReference type="InterPro" id="IPR050593">
    <property type="entry name" value="LovG"/>
</dbReference>
<dbReference type="SUPFAM" id="SSF53474">
    <property type="entry name" value="alpha/beta-Hydrolases"/>
    <property type="match status" value="1"/>
</dbReference>
<comment type="similarity">
    <text evidence="1">Belongs to the LovG family.</text>
</comment>
<proteinExistence type="inferred from homology"/>
<evidence type="ECO:0000256" key="3">
    <source>
        <dbReference type="SAM" id="MobiDB-lite"/>
    </source>
</evidence>
<feature type="domain" description="Serine hydrolase" evidence="4">
    <location>
        <begin position="16"/>
        <end position="265"/>
    </location>
</feature>
<dbReference type="AlphaFoldDB" id="A0A167X1W1"/>
<keyword evidence="6" id="KW-1185">Reference proteome</keyword>
<accession>A0A167X1W1</accession>
<feature type="region of interest" description="Disordered" evidence="3">
    <location>
        <begin position="167"/>
        <end position="191"/>
    </location>
</feature>
<evidence type="ECO:0000313" key="5">
    <source>
        <dbReference type="EMBL" id="KZZ89531.1"/>
    </source>
</evidence>
<protein>
    <submittedName>
        <fullName evidence="5">Serine hydrolase FSH</fullName>
    </submittedName>
</protein>
<dbReference type="InterPro" id="IPR029058">
    <property type="entry name" value="AB_hydrolase_fold"/>
</dbReference>
<dbReference type="VEuPathDB" id="FungiDB:AAP_04286"/>
<dbReference type="GO" id="GO:0044550">
    <property type="term" value="P:secondary metabolite biosynthetic process"/>
    <property type="evidence" value="ECO:0007669"/>
    <property type="project" value="TreeGrafter"/>
</dbReference>
<evidence type="ECO:0000259" key="4">
    <source>
        <dbReference type="Pfam" id="PF03959"/>
    </source>
</evidence>
<dbReference type="Gene3D" id="3.40.50.1820">
    <property type="entry name" value="alpha/beta hydrolase"/>
    <property type="match status" value="1"/>
</dbReference>
<feature type="compositionally biased region" description="Basic and acidic residues" evidence="3">
    <location>
        <begin position="180"/>
        <end position="191"/>
    </location>
</feature>
<dbReference type="Proteomes" id="UP000242877">
    <property type="component" value="Unassembled WGS sequence"/>
</dbReference>